<protein>
    <submittedName>
        <fullName evidence="2">Uncharacterized protein</fullName>
    </submittedName>
</protein>
<dbReference type="OrthoDB" id="2132067at2759"/>
<feature type="transmembrane region" description="Helical" evidence="1">
    <location>
        <begin position="37"/>
        <end position="64"/>
    </location>
</feature>
<dbReference type="Proteomes" id="UP000499080">
    <property type="component" value="Unassembled WGS sequence"/>
</dbReference>
<sequence>MANQTCDSGMVCDEEPTRIFFDTPEDMLNPLSINPSFLPIVITHAIIFLVGIIGNTVVIVTWAGSKPARSLSFRENSLGHGSVRNEHLNYLISLDSCYQHAVHGFVERVLVSSKKPVHPSILKSLMLLFFLSPTISERGWITVSSVIKTPSFNLASDDLGT</sequence>
<keyword evidence="1" id="KW-0812">Transmembrane</keyword>
<comment type="caution">
    <text evidence="2">The sequence shown here is derived from an EMBL/GenBank/DDBJ whole genome shotgun (WGS) entry which is preliminary data.</text>
</comment>
<organism evidence="2 3">
    <name type="scientific">Araneus ventricosus</name>
    <name type="common">Orbweaver spider</name>
    <name type="synonym">Epeira ventricosa</name>
    <dbReference type="NCBI Taxonomy" id="182803"/>
    <lineage>
        <taxon>Eukaryota</taxon>
        <taxon>Metazoa</taxon>
        <taxon>Ecdysozoa</taxon>
        <taxon>Arthropoda</taxon>
        <taxon>Chelicerata</taxon>
        <taxon>Arachnida</taxon>
        <taxon>Araneae</taxon>
        <taxon>Araneomorphae</taxon>
        <taxon>Entelegynae</taxon>
        <taxon>Araneoidea</taxon>
        <taxon>Araneidae</taxon>
        <taxon>Araneus</taxon>
    </lineage>
</organism>
<keyword evidence="1" id="KW-1133">Transmembrane helix</keyword>
<keyword evidence="3" id="KW-1185">Reference proteome</keyword>
<dbReference type="AlphaFoldDB" id="A0A4Y2JXF4"/>
<proteinExistence type="predicted"/>
<keyword evidence="1" id="KW-0472">Membrane</keyword>
<reference evidence="2 3" key="1">
    <citation type="journal article" date="2019" name="Sci. Rep.">
        <title>Orb-weaving spider Araneus ventricosus genome elucidates the spidroin gene catalogue.</title>
        <authorList>
            <person name="Kono N."/>
            <person name="Nakamura H."/>
            <person name="Ohtoshi R."/>
            <person name="Moran D.A.P."/>
            <person name="Shinohara A."/>
            <person name="Yoshida Y."/>
            <person name="Fujiwara M."/>
            <person name="Mori M."/>
            <person name="Tomita M."/>
            <person name="Arakawa K."/>
        </authorList>
    </citation>
    <scope>NUCLEOTIDE SEQUENCE [LARGE SCALE GENOMIC DNA]</scope>
</reference>
<evidence type="ECO:0000313" key="3">
    <source>
        <dbReference type="Proteomes" id="UP000499080"/>
    </source>
</evidence>
<evidence type="ECO:0000313" key="2">
    <source>
        <dbReference type="EMBL" id="GBM93942.1"/>
    </source>
</evidence>
<gene>
    <name evidence="2" type="ORF">AVEN_273615_1</name>
</gene>
<evidence type="ECO:0000256" key="1">
    <source>
        <dbReference type="SAM" id="Phobius"/>
    </source>
</evidence>
<dbReference type="EMBL" id="BGPR01003921">
    <property type="protein sequence ID" value="GBM93942.1"/>
    <property type="molecule type" value="Genomic_DNA"/>
</dbReference>
<name>A0A4Y2JXF4_ARAVE</name>
<accession>A0A4Y2JXF4</accession>